<organism evidence="2 3">
    <name type="scientific">Actinomadura yumaensis</name>
    <dbReference type="NCBI Taxonomy" id="111807"/>
    <lineage>
        <taxon>Bacteria</taxon>
        <taxon>Bacillati</taxon>
        <taxon>Actinomycetota</taxon>
        <taxon>Actinomycetes</taxon>
        <taxon>Streptosporangiales</taxon>
        <taxon>Thermomonosporaceae</taxon>
        <taxon>Actinomadura</taxon>
    </lineage>
</organism>
<accession>A0ABW2CJL8</accession>
<dbReference type="Proteomes" id="UP001596380">
    <property type="component" value="Unassembled WGS sequence"/>
</dbReference>
<gene>
    <name evidence="2" type="ORF">ACFQKB_18645</name>
</gene>
<keyword evidence="1" id="KW-0732">Signal</keyword>
<reference evidence="3" key="1">
    <citation type="journal article" date="2019" name="Int. J. Syst. Evol. Microbiol.">
        <title>The Global Catalogue of Microorganisms (GCM) 10K type strain sequencing project: providing services to taxonomists for standard genome sequencing and annotation.</title>
        <authorList>
            <consortium name="The Broad Institute Genomics Platform"/>
            <consortium name="The Broad Institute Genome Sequencing Center for Infectious Disease"/>
            <person name="Wu L."/>
            <person name="Ma J."/>
        </authorList>
    </citation>
    <scope>NUCLEOTIDE SEQUENCE [LARGE SCALE GENOMIC DNA]</scope>
    <source>
        <strain evidence="3">JCM 3369</strain>
    </source>
</reference>
<feature type="chain" id="PRO_5045260542" evidence="1">
    <location>
        <begin position="33"/>
        <end position="194"/>
    </location>
</feature>
<evidence type="ECO:0000313" key="2">
    <source>
        <dbReference type="EMBL" id="MFC6881782.1"/>
    </source>
</evidence>
<dbReference type="EMBL" id="JBHSXS010000010">
    <property type="protein sequence ID" value="MFC6881782.1"/>
    <property type="molecule type" value="Genomic_DNA"/>
</dbReference>
<evidence type="ECO:0000256" key="1">
    <source>
        <dbReference type="SAM" id="SignalP"/>
    </source>
</evidence>
<sequence>MNTRSLKVGTAAALGLAAGAATLTLAVQPAQASALAATQADTAAQAAADTRTGTAQGGAAAQAEAFAAAPAGAGAAANCSGRLIDRKVATYRGKAVAELVVFHKAGRNCARMNHLGATRGVKLRTSVFLAVCRQRHPAPTCNVLGRPAAEDRKVRYYAGPVWKAARGHCIHAAGDIYFHGKRHLETRPGASHCR</sequence>
<evidence type="ECO:0000313" key="3">
    <source>
        <dbReference type="Proteomes" id="UP001596380"/>
    </source>
</evidence>
<name>A0ABW2CJL8_9ACTN</name>
<comment type="caution">
    <text evidence="2">The sequence shown here is derived from an EMBL/GenBank/DDBJ whole genome shotgun (WGS) entry which is preliminary data.</text>
</comment>
<keyword evidence="3" id="KW-1185">Reference proteome</keyword>
<feature type="signal peptide" evidence="1">
    <location>
        <begin position="1"/>
        <end position="32"/>
    </location>
</feature>
<proteinExistence type="predicted"/>
<protein>
    <submittedName>
        <fullName evidence="2">Uncharacterized protein</fullName>
    </submittedName>
</protein>
<dbReference type="RefSeq" id="WP_160823621.1">
    <property type="nucleotide sequence ID" value="NZ_JBHSXS010000010.1"/>
</dbReference>